<evidence type="ECO:0000313" key="2">
    <source>
        <dbReference type="EMBL" id="XDS48302.1"/>
    </source>
</evidence>
<evidence type="ECO:0008006" key="4">
    <source>
        <dbReference type="Google" id="ProtNLM"/>
    </source>
</evidence>
<evidence type="ECO:0000313" key="3">
    <source>
        <dbReference type="EMBL" id="XDS51371.1"/>
    </source>
</evidence>
<organism evidence="1">
    <name type="scientific">Bifidobacterium fermentum</name>
    <dbReference type="NCBI Taxonomy" id="3059035"/>
    <lineage>
        <taxon>Bacteria</taxon>
        <taxon>Bacillati</taxon>
        <taxon>Actinomycetota</taxon>
        <taxon>Actinomycetes</taxon>
        <taxon>Bifidobacteriales</taxon>
        <taxon>Bifidobacteriaceae</taxon>
        <taxon>Bifidobacterium</taxon>
    </lineage>
</organism>
<evidence type="ECO:0000313" key="1">
    <source>
        <dbReference type="EMBL" id="XDS46993.1"/>
    </source>
</evidence>
<name>A0AB39UE11_9BIFI</name>
<dbReference type="EMBL" id="CP129682">
    <property type="protein sequence ID" value="XDS48302.1"/>
    <property type="molecule type" value="Genomic_DNA"/>
</dbReference>
<gene>
    <name evidence="3" type="ORF">QN062_04155</name>
    <name evidence="2" type="ORF">QN216_08170</name>
    <name evidence="1" type="ORF">QN217_02295</name>
</gene>
<protein>
    <recommendedName>
        <fullName evidence="4">DNA-binding protein</fullName>
    </recommendedName>
</protein>
<dbReference type="RefSeq" id="WP_369342334.1">
    <property type="nucleotide sequence ID" value="NZ_CP129675.1"/>
</dbReference>
<dbReference type="KEGG" id="bfk:QN062_04155"/>
<sequence length="72" mass="8192">MKSIEELKSVEYWTAMDASRVLNIDYKCVRDAFNNNSVVVIYPGSSRAKASAEELRSWARNAPLKPGGEWRE</sequence>
<proteinExistence type="predicted"/>
<accession>A0AB39UE11</accession>
<dbReference type="AlphaFoldDB" id="A0AB39UE11"/>
<dbReference type="EMBL" id="CP129675">
    <property type="protein sequence ID" value="XDS46993.1"/>
    <property type="molecule type" value="Genomic_DNA"/>
</dbReference>
<dbReference type="EMBL" id="CP129683">
    <property type="protein sequence ID" value="XDS51371.1"/>
    <property type="molecule type" value="Genomic_DNA"/>
</dbReference>
<reference evidence="1" key="1">
    <citation type="submission" date="2023-07" db="EMBL/GenBank/DDBJ databases">
        <title>Bifidobacterium aquikefiriaerophilum sp. nov. and Bifidobacterium eccum sp. nov., isolated from water kefir.</title>
        <authorList>
            <person name="Breselge S."/>
            <person name="Bellassi P."/>
            <person name="Barcenilla C."/>
            <person name="Alvarez-Ordonez A."/>
            <person name="Morelli L."/>
            <person name="Cotter P.D."/>
        </authorList>
    </citation>
    <scope>NUCLEOTIDE SEQUENCE</scope>
    <source>
        <strain evidence="3">WK012_4_13</strain>
        <strain evidence="2">WK013_4_14</strain>
        <strain evidence="1">WK048_4_13</strain>
    </source>
</reference>